<sequence>MKLSFMPFIFLASTVSNALDLIVDLGYSKYEGIALQNGVSQWLGIRYAAPPLGNLRFAAPHTPLTTTELQKADKHGFICLANQQGPGLLFNSSRLPMDEDCLFLDVWAPTHAHTTSKLPIVVFIQGGGWALNANANYNGSLLVQNSDYNMIVISLNYRVGLLGTLASQEVIDGGSLNNGLKDVMFVLQWVQDQTHLFGGDCNHVALSGDSVGAEIITHLLAAYNGTGLPEYFHAAAAESISYAGNGQIADLQFRYNDLTGATGCSNATDTLSCLRALDITDLQVKSPYFNWNPTIDNDIVVAPLYQMYEQRRFRKVPIIYGSTTDEGPRVANKTVTTDTLDAAFRNIVGNITHAQIAELKNVYPESFNHFTPQGLVLNASYPDAGDQWQRFAVFIGDYGVQCIAEFKSDMHDLAGNTANWHYRYDVVDPRDLASGDRAYHVVELNAIWGPNYTDGNPPPSYYIPNPEGGNADIIPIIQSYWISFIRTFDPNTLRLPGLAEWTPWTLQGRQRLLFHSNGIAMERMPDADRERCKLAIQYAKARNGFATPLTTLPPFANGTFPDPYQ</sequence>
<dbReference type="SUPFAM" id="SSF53474">
    <property type="entry name" value="alpha/beta-Hydrolases"/>
    <property type="match status" value="1"/>
</dbReference>
<evidence type="ECO:0000313" key="3">
    <source>
        <dbReference type="EMBL" id="TVY80637.1"/>
    </source>
</evidence>
<dbReference type="Proteomes" id="UP000469558">
    <property type="component" value="Unassembled WGS sequence"/>
</dbReference>
<gene>
    <name evidence="3" type="primary">LIP1_1</name>
    <name evidence="3" type="ORF">LSUE1_G004550</name>
</gene>
<dbReference type="PANTHER" id="PTHR11559">
    <property type="entry name" value="CARBOXYLESTERASE"/>
    <property type="match status" value="1"/>
</dbReference>
<name>A0A8T9C872_9HELO</name>
<dbReference type="OrthoDB" id="408631at2759"/>
<proteinExistence type="predicted"/>
<evidence type="ECO:0000259" key="2">
    <source>
        <dbReference type="Pfam" id="PF00135"/>
    </source>
</evidence>
<comment type="caution">
    <text evidence="3">The sequence shown here is derived from an EMBL/GenBank/DDBJ whole genome shotgun (WGS) entry which is preliminary data.</text>
</comment>
<organism evidence="3 4">
    <name type="scientific">Lachnellula suecica</name>
    <dbReference type="NCBI Taxonomy" id="602035"/>
    <lineage>
        <taxon>Eukaryota</taxon>
        <taxon>Fungi</taxon>
        <taxon>Dikarya</taxon>
        <taxon>Ascomycota</taxon>
        <taxon>Pezizomycotina</taxon>
        <taxon>Leotiomycetes</taxon>
        <taxon>Helotiales</taxon>
        <taxon>Lachnaceae</taxon>
        <taxon>Lachnellula</taxon>
    </lineage>
</organism>
<dbReference type="InterPro" id="IPR050309">
    <property type="entry name" value="Type-B_Carboxylest/Lipase"/>
</dbReference>
<feature type="chain" id="PRO_5035834916" evidence="1">
    <location>
        <begin position="19"/>
        <end position="565"/>
    </location>
</feature>
<dbReference type="Gene3D" id="3.40.50.1820">
    <property type="entry name" value="alpha/beta hydrolase"/>
    <property type="match status" value="1"/>
</dbReference>
<accession>A0A8T9C872</accession>
<evidence type="ECO:0000313" key="4">
    <source>
        <dbReference type="Proteomes" id="UP000469558"/>
    </source>
</evidence>
<feature type="domain" description="Carboxylesterase type B" evidence="2">
    <location>
        <begin position="30"/>
        <end position="518"/>
    </location>
</feature>
<dbReference type="PROSITE" id="PS00941">
    <property type="entry name" value="CARBOXYLESTERASE_B_2"/>
    <property type="match status" value="1"/>
</dbReference>
<dbReference type="InterPro" id="IPR002018">
    <property type="entry name" value="CarbesteraseB"/>
</dbReference>
<evidence type="ECO:0000256" key="1">
    <source>
        <dbReference type="SAM" id="SignalP"/>
    </source>
</evidence>
<dbReference type="AlphaFoldDB" id="A0A8T9C872"/>
<keyword evidence="1" id="KW-0732">Signal</keyword>
<dbReference type="InterPro" id="IPR019819">
    <property type="entry name" value="Carboxylesterase_B_CS"/>
</dbReference>
<dbReference type="Pfam" id="PF00135">
    <property type="entry name" value="COesterase"/>
    <property type="match status" value="1"/>
</dbReference>
<protein>
    <submittedName>
        <fullName evidence="3">Lipase</fullName>
    </submittedName>
</protein>
<reference evidence="3 4" key="1">
    <citation type="submission" date="2018-05" db="EMBL/GenBank/DDBJ databases">
        <title>Genome sequencing and assembly of the regulated plant pathogen Lachnellula willkommii and related sister species for the development of diagnostic species identification markers.</title>
        <authorList>
            <person name="Giroux E."/>
            <person name="Bilodeau G."/>
        </authorList>
    </citation>
    <scope>NUCLEOTIDE SEQUENCE [LARGE SCALE GENOMIC DNA]</scope>
    <source>
        <strain evidence="3 4">CBS 268.59</strain>
    </source>
</reference>
<feature type="signal peptide" evidence="1">
    <location>
        <begin position="1"/>
        <end position="18"/>
    </location>
</feature>
<dbReference type="EMBL" id="QGMK01000642">
    <property type="protein sequence ID" value="TVY80637.1"/>
    <property type="molecule type" value="Genomic_DNA"/>
</dbReference>
<keyword evidence="4" id="KW-1185">Reference proteome</keyword>
<dbReference type="InterPro" id="IPR029058">
    <property type="entry name" value="AB_hydrolase_fold"/>
</dbReference>